<dbReference type="GO" id="GO:0005634">
    <property type="term" value="C:nucleus"/>
    <property type="evidence" value="ECO:0007669"/>
    <property type="project" value="TreeGrafter"/>
</dbReference>
<dbReference type="PANTHER" id="PTHR13271:SF34">
    <property type="entry name" value="N-LYSINE METHYLTRANSFERASE SETD6"/>
    <property type="match status" value="1"/>
</dbReference>
<evidence type="ECO:0000313" key="3">
    <source>
        <dbReference type="Proteomes" id="UP000307440"/>
    </source>
</evidence>
<dbReference type="InterPro" id="IPR046341">
    <property type="entry name" value="SET_dom_sf"/>
</dbReference>
<feature type="domain" description="SET" evidence="1">
    <location>
        <begin position="23"/>
        <end position="249"/>
    </location>
</feature>
<name>A0A5C3L0U9_COPMA</name>
<dbReference type="Proteomes" id="UP000307440">
    <property type="component" value="Unassembled WGS sequence"/>
</dbReference>
<keyword evidence="3" id="KW-1185">Reference proteome</keyword>
<dbReference type="InterPro" id="IPR001214">
    <property type="entry name" value="SET_dom"/>
</dbReference>
<sequence length="486" mass="54151">MDVQNSIETLLKWSSDQGIAIDSRLSLRANENANGLGVFSRKHEIPQETIASKWHGYLQSLPQNVEVPFLWKFKIQKEKANENRDAEDEDRAEALEWLNGTEVDAILRKASENGQTLDEDLVAYYNETVEPLLLAQGSRYVSKPCLEGFLRCYTLVSSRAFLMDAYHGLSMVPISDAFNHVQDNHVHIESDFGVCPECGSFSECPHDRQDCQAETSEPGSGTSDPVNDCYEMVANTQIPAFSEVYNTYGEHLTNAQLLTRYGFILDANDNDKLSWTYLNVFKALGVNPNTTGESILRQIPLVLGDHRILDSLADSQVLATEYIKGDDSLWVDSDGGVSIGLWLTLTLIAAHQAGRPSAVLDTGFEANERLKTMLELLNVLALVSGSESANMNPMFVQMFLGPIDTDYLHCVNGQCELLIRLCDQRKANLGKAGVEAETLGDLLDVLEDSRKRTRQAALLVLGERSILDSCQASWKDFQRVLWAYVK</sequence>
<dbReference type="PROSITE" id="PS50280">
    <property type="entry name" value="SET"/>
    <property type="match status" value="1"/>
</dbReference>
<dbReference type="CDD" id="cd10527">
    <property type="entry name" value="SET_LSMT"/>
    <property type="match status" value="1"/>
</dbReference>
<dbReference type="AlphaFoldDB" id="A0A5C3L0U9"/>
<reference evidence="2 3" key="1">
    <citation type="journal article" date="2019" name="Nat. Ecol. Evol.">
        <title>Megaphylogeny resolves global patterns of mushroom evolution.</title>
        <authorList>
            <person name="Varga T."/>
            <person name="Krizsan K."/>
            <person name="Foldi C."/>
            <person name="Dima B."/>
            <person name="Sanchez-Garcia M."/>
            <person name="Sanchez-Ramirez S."/>
            <person name="Szollosi G.J."/>
            <person name="Szarkandi J.G."/>
            <person name="Papp V."/>
            <person name="Albert L."/>
            <person name="Andreopoulos W."/>
            <person name="Angelini C."/>
            <person name="Antonin V."/>
            <person name="Barry K.W."/>
            <person name="Bougher N.L."/>
            <person name="Buchanan P."/>
            <person name="Buyck B."/>
            <person name="Bense V."/>
            <person name="Catcheside P."/>
            <person name="Chovatia M."/>
            <person name="Cooper J."/>
            <person name="Damon W."/>
            <person name="Desjardin D."/>
            <person name="Finy P."/>
            <person name="Geml J."/>
            <person name="Haridas S."/>
            <person name="Hughes K."/>
            <person name="Justo A."/>
            <person name="Karasinski D."/>
            <person name="Kautmanova I."/>
            <person name="Kiss B."/>
            <person name="Kocsube S."/>
            <person name="Kotiranta H."/>
            <person name="LaButti K.M."/>
            <person name="Lechner B.E."/>
            <person name="Liimatainen K."/>
            <person name="Lipzen A."/>
            <person name="Lukacs Z."/>
            <person name="Mihaltcheva S."/>
            <person name="Morgado L.N."/>
            <person name="Niskanen T."/>
            <person name="Noordeloos M.E."/>
            <person name="Ohm R.A."/>
            <person name="Ortiz-Santana B."/>
            <person name="Ovrebo C."/>
            <person name="Racz N."/>
            <person name="Riley R."/>
            <person name="Savchenko A."/>
            <person name="Shiryaev A."/>
            <person name="Soop K."/>
            <person name="Spirin V."/>
            <person name="Szebenyi C."/>
            <person name="Tomsovsky M."/>
            <person name="Tulloss R.E."/>
            <person name="Uehling J."/>
            <person name="Grigoriev I.V."/>
            <person name="Vagvolgyi C."/>
            <person name="Papp T."/>
            <person name="Martin F.M."/>
            <person name="Miettinen O."/>
            <person name="Hibbett D.S."/>
            <person name="Nagy L.G."/>
        </authorList>
    </citation>
    <scope>NUCLEOTIDE SEQUENCE [LARGE SCALE GENOMIC DNA]</scope>
    <source>
        <strain evidence="2 3">CBS 121175</strain>
    </source>
</reference>
<evidence type="ECO:0000313" key="2">
    <source>
        <dbReference type="EMBL" id="TFK26335.1"/>
    </source>
</evidence>
<organism evidence="2 3">
    <name type="scientific">Coprinopsis marcescibilis</name>
    <name type="common">Agaric fungus</name>
    <name type="synonym">Psathyrella marcescibilis</name>
    <dbReference type="NCBI Taxonomy" id="230819"/>
    <lineage>
        <taxon>Eukaryota</taxon>
        <taxon>Fungi</taxon>
        <taxon>Dikarya</taxon>
        <taxon>Basidiomycota</taxon>
        <taxon>Agaricomycotina</taxon>
        <taxon>Agaricomycetes</taxon>
        <taxon>Agaricomycetidae</taxon>
        <taxon>Agaricales</taxon>
        <taxon>Agaricineae</taxon>
        <taxon>Psathyrellaceae</taxon>
        <taxon>Coprinopsis</taxon>
    </lineage>
</organism>
<dbReference type="InterPro" id="IPR050600">
    <property type="entry name" value="SETD3_SETD6_MTase"/>
</dbReference>
<dbReference type="PANTHER" id="PTHR13271">
    <property type="entry name" value="UNCHARACTERIZED PUTATIVE METHYLTRANSFERASE"/>
    <property type="match status" value="1"/>
</dbReference>
<dbReference type="GO" id="GO:0016279">
    <property type="term" value="F:protein-lysine N-methyltransferase activity"/>
    <property type="evidence" value="ECO:0007669"/>
    <property type="project" value="TreeGrafter"/>
</dbReference>
<dbReference type="STRING" id="230819.A0A5C3L0U9"/>
<evidence type="ECO:0000259" key="1">
    <source>
        <dbReference type="PROSITE" id="PS50280"/>
    </source>
</evidence>
<protein>
    <submittedName>
        <fullName evidence="2">SET domain-containing protein</fullName>
    </submittedName>
</protein>
<dbReference type="SUPFAM" id="SSF82199">
    <property type="entry name" value="SET domain"/>
    <property type="match status" value="1"/>
</dbReference>
<dbReference type="EMBL" id="ML210176">
    <property type="protein sequence ID" value="TFK26335.1"/>
    <property type="molecule type" value="Genomic_DNA"/>
</dbReference>
<dbReference type="Gene3D" id="3.90.1410.10">
    <property type="entry name" value="set domain protein methyltransferase, domain 1"/>
    <property type="match status" value="1"/>
</dbReference>
<proteinExistence type="predicted"/>
<accession>A0A5C3L0U9</accession>
<dbReference type="OrthoDB" id="441812at2759"/>
<gene>
    <name evidence="2" type="ORF">FA15DRAFT_588737</name>
</gene>